<dbReference type="InterPro" id="IPR051680">
    <property type="entry name" value="ATP-dep_Glu-Cys_Ligase-2"/>
</dbReference>
<accession>A0A1I4Q4G4</accession>
<dbReference type="Proteomes" id="UP000199556">
    <property type="component" value="Unassembled WGS sequence"/>
</dbReference>
<name>A0A1I4Q4G4_ECTMO</name>
<evidence type="ECO:0000259" key="1">
    <source>
        <dbReference type="Pfam" id="PF04168"/>
    </source>
</evidence>
<evidence type="ECO:0000313" key="2">
    <source>
        <dbReference type="EMBL" id="SFM34917.1"/>
    </source>
</evidence>
<feature type="domain" description="DUF403" evidence="1">
    <location>
        <begin position="1"/>
        <end position="311"/>
    </location>
</feature>
<organism evidence="2 3">
    <name type="scientific">Ectothiorhodospira mobilis</name>
    <dbReference type="NCBI Taxonomy" id="195064"/>
    <lineage>
        <taxon>Bacteria</taxon>
        <taxon>Pseudomonadati</taxon>
        <taxon>Pseudomonadota</taxon>
        <taxon>Gammaproteobacteria</taxon>
        <taxon>Chromatiales</taxon>
        <taxon>Ectothiorhodospiraceae</taxon>
        <taxon>Ectothiorhodospira</taxon>
    </lineage>
</organism>
<dbReference type="PANTHER" id="PTHR34595:SF7">
    <property type="entry name" value="SLL1039 PROTEIN"/>
    <property type="match status" value="1"/>
</dbReference>
<evidence type="ECO:0000313" key="3">
    <source>
        <dbReference type="Proteomes" id="UP000199556"/>
    </source>
</evidence>
<dbReference type="Pfam" id="PF04168">
    <property type="entry name" value="Alpha-E"/>
    <property type="match status" value="1"/>
</dbReference>
<proteinExistence type="predicted"/>
<protein>
    <submittedName>
        <fullName evidence="2">Uncharacterized conserved protein, Alpha-E superfamily</fullName>
    </submittedName>
</protein>
<sequence length="326" mass="37189">MLSRVAERLYWMARYLERAENTARMVTAFNHLALDMPRQVRLSWRGLVAITGNEAVFDARYPEYTEADVIRFLLGDPRNPGSILHCLTQARENVRTTRDRVPTEVWETVNELHLHARYKLDAGEGKRGRYRYLSQIRDRCQQITGMLAGTMSHDQGYEFIRAGRNLERADMTSRLLDVGAVGLLAREDGAEGAEALAMEGLLWMNVLRSLSAFQMYRQHVRRRINPADVLRYLIQDTQFPRAIAHALGEVEGSLARLPRGDLPLRLALQVKRHALEADIEPLLEARVLHRFIDDLQREMGDLHGLISNTWFHPGTAGGRQVQTAGD</sequence>
<dbReference type="EMBL" id="FOUO01000003">
    <property type="protein sequence ID" value="SFM34917.1"/>
    <property type="molecule type" value="Genomic_DNA"/>
</dbReference>
<dbReference type="InterPro" id="IPR007296">
    <property type="entry name" value="DUF403"/>
</dbReference>
<dbReference type="STRING" id="195064.SAMN05421721_103138"/>
<dbReference type="OrthoDB" id="9803532at2"/>
<reference evidence="2 3" key="1">
    <citation type="submission" date="2016-10" db="EMBL/GenBank/DDBJ databases">
        <authorList>
            <person name="de Groot N.N."/>
        </authorList>
    </citation>
    <scope>NUCLEOTIDE SEQUENCE [LARGE SCALE GENOMIC DNA]</scope>
    <source>
        <strain evidence="2 3">DSM 4180</strain>
    </source>
</reference>
<gene>
    <name evidence="2" type="ORF">SAMN05421721_103138</name>
</gene>
<keyword evidence="3" id="KW-1185">Reference proteome</keyword>
<dbReference type="AlphaFoldDB" id="A0A1I4Q4G4"/>
<dbReference type="PANTHER" id="PTHR34595">
    <property type="entry name" value="BLR5612 PROTEIN"/>
    <property type="match status" value="1"/>
</dbReference>
<dbReference type="RefSeq" id="WP_090483830.1">
    <property type="nucleotide sequence ID" value="NZ_FOUO01000003.1"/>
</dbReference>